<dbReference type="InParanoid" id="A0A1Y1KR49"/>
<dbReference type="AlphaFoldDB" id="A0A1Y1KR49"/>
<evidence type="ECO:0000313" key="4">
    <source>
        <dbReference type="Proteomes" id="UP000327044"/>
    </source>
</evidence>
<gene>
    <name evidence="3" type="ORF">PPYR_13585</name>
</gene>
<sequence length="141" mass="15502">MKDEKRPSFFERATKARGFKAYSTSTLEDVKNDFQNAFASAANGTIRQTKEDIDIAIESAKKRSATILEETRKFGDSVLEMQQHYEHAIGNAIKQAQTKADGGSGTSKFSPFGSGKGKLPTEIEVSDEEGEVSFEDLAFSH</sequence>
<feature type="region of interest" description="Disordered" evidence="1">
    <location>
        <begin position="96"/>
        <end position="141"/>
    </location>
</feature>
<evidence type="ECO:0000313" key="2">
    <source>
        <dbReference type="EMBL" id="JAV61357.1"/>
    </source>
</evidence>
<dbReference type="EMBL" id="VVIM01000009">
    <property type="protein sequence ID" value="KAB0793965.1"/>
    <property type="molecule type" value="Genomic_DNA"/>
</dbReference>
<protein>
    <submittedName>
        <fullName evidence="2">Uncharacterized protein</fullName>
    </submittedName>
</protein>
<organism evidence="2">
    <name type="scientific">Photinus pyralis</name>
    <name type="common">Common eastern firefly</name>
    <name type="synonym">Lampyris pyralis</name>
    <dbReference type="NCBI Taxonomy" id="7054"/>
    <lineage>
        <taxon>Eukaryota</taxon>
        <taxon>Metazoa</taxon>
        <taxon>Ecdysozoa</taxon>
        <taxon>Arthropoda</taxon>
        <taxon>Hexapoda</taxon>
        <taxon>Insecta</taxon>
        <taxon>Pterygota</taxon>
        <taxon>Neoptera</taxon>
        <taxon>Endopterygota</taxon>
        <taxon>Coleoptera</taxon>
        <taxon>Polyphaga</taxon>
        <taxon>Elateriformia</taxon>
        <taxon>Elateroidea</taxon>
        <taxon>Lampyridae</taxon>
        <taxon>Lampyrinae</taxon>
        <taxon>Photinus</taxon>
    </lineage>
</organism>
<reference evidence="3" key="3">
    <citation type="submission" date="2019-08" db="EMBL/GenBank/DDBJ databases">
        <authorList>
            <consortium name="Photinus pyralis genome working group"/>
            <person name="Fallon T.R."/>
            <person name="Sander Lower S.E."/>
            <person name="Weng J.-K."/>
        </authorList>
    </citation>
    <scope>NUCLEOTIDE SEQUENCE</scope>
    <source>
        <strain evidence="3">1611_PpyrPB1</strain>
        <tissue evidence="3">Whole body</tissue>
    </source>
</reference>
<reference evidence="3 4" key="2">
    <citation type="journal article" date="2018" name="Elife">
        <title>Firefly genomes illuminate parallel origins of bioluminescence in beetles.</title>
        <authorList>
            <person name="Fallon T.R."/>
            <person name="Lower S.E."/>
            <person name="Chang C.H."/>
            <person name="Bessho-Uehara M."/>
            <person name="Martin G.J."/>
            <person name="Bewick A.J."/>
            <person name="Behringer M."/>
            <person name="Debat H.J."/>
            <person name="Wong I."/>
            <person name="Day J.C."/>
            <person name="Suvorov A."/>
            <person name="Silva C.J."/>
            <person name="Stanger-Hall K.F."/>
            <person name="Hall D.W."/>
            <person name="Schmitz R.J."/>
            <person name="Nelson D.R."/>
            <person name="Lewis S.M."/>
            <person name="Shigenobu S."/>
            <person name="Bybee S.M."/>
            <person name="Larracuente A.M."/>
            <person name="Oba Y."/>
            <person name="Weng J.K."/>
        </authorList>
    </citation>
    <scope>NUCLEOTIDE SEQUENCE [LARGE SCALE GENOMIC DNA]</scope>
    <source>
        <strain evidence="3">1611_PpyrPB1</strain>
        <tissue evidence="3">Whole body</tissue>
    </source>
</reference>
<evidence type="ECO:0000256" key="1">
    <source>
        <dbReference type="SAM" id="MobiDB-lite"/>
    </source>
</evidence>
<reference evidence="2" key="1">
    <citation type="journal article" date="2016" name="Sci. Rep.">
        <title>Molecular characterization of firefly nuptial gifts: a multi-omics approach sheds light on postcopulatory sexual selection.</title>
        <authorList>
            <person name="Al-Wathiqui N."/>
            <person name="Fallon T.R."/>
            <person name="South A."/>
            <person name="Weng J.K."/>
            <person name="Lewis S.M."/>
        </authorList>
    </citation>
    <scope>NUCLEOTIDE SEQUENCE</scope>
</reference>
<feature type="compositionally biased region" description="Acidic residues" evidence="1">
    <location>
        <begin position="124"/>
        <end position="134"/>
    </location>
</feature>
<proteinExistence type="predicted"/>
<accession>A0A1Y1KR49</accession>
<dbReference type="EMBL" id="GEZM01082478">
    <property type="protein sequence ID" value="JAV61357.1"/>
    <property type="molecule type" value="Transcribed_RNA"/>
</dbReference>
<name>A0A1Y1KR49_PHOPY</name>
<dbReference type="Proteomes" id="UP000327044">
    <property type="component" value="Unassembled WGS sequence"/>
</dbReference>
<keyword evidence="4" id="KW-1185">Reference proteome</keyword>
<evidence type="ECO:0000313" key="3">
    <source>
        <dbReference type="EMBL" id="KAB0793965.1"/>
    </source>
</evidence>